<evidence type="ECO:0000313" key="1">
    <source>
        <dbReference type="EMBL" id="OMJ14322.1"/>
    </source>
</evidence>
<reference evidence="2" key="1">
    <citation type="submission" date="2017-01" db="EMBL/GenBank/DDBJ databases">
        <authorList>
            <person name="Wang Y."/>
            <person name="White M."/>
            <person name="Kvist S."/>
            <person name="Moncalvo J.-M."/>
        </authorList>
    </citation>
    <scope>NUCLEOTIDE SEQUENCE [LARGE SCALE GENOMIC DNA]</scope>
    <source>
        <strain evidence="2">ID-206-W2</strain>
    </source>
</reference>
<keyword evidence="2" id="KW-1185">Reference proteome</keyword>
<dbReference type="EMBL" id="LSSM01004700">
    <property type="protein sequence ID" value="OMJ14322.1"/>
    <property type="molecule type" value="Genomic_DNA"/>
</dbReference>
<gene>
    <name evidence="1" type="ORF">AYI69_g8646</name>
</gene>
<feature type="non-terminal residue" evidence="1">
    <location>
        <position position="404"/>
    </location>
</feature>
<protein>
    <submittedName>
        <fullName evidence="1">Uncharacterized protein</fullName>
    </submittedName>
</protein>
<evidence type="ECO:0000313" key="2">
    <source>
        <dbReference type="Proteomes" id="UP000187429"/>
    </source>
</evidence>
<comment type="caution">
    <text evidence="1">The sequence shown here is derived from an EMBL/GenBank/DDBJ whole genome shotgun (WGS) entry which is preliminary data.</text>
</comment>
<sequence length="404" mass="46056">MPKNQSKKTIDQNTIEPTISEIFDASKGNEPLSNKNQAATIDYENQLEMFPTNPNKFPPISEVNQSPEICDRNSLFGSVNSNSYLHHLIPNIGPYNLFSGTDVEEFLEVYEIVTRGLKGERKIESMVLNINQKFLEDGKNLASKDVSLASKDVSLGKNPVTNTIERQIRCIYCDGFHQKRDCEILTEDLNKGLVNLDEKKSIILPNGIAIKPNYGNGGMKALLKPKIQSVNNNVVQVCANDSSHYVDERDYFSNEIQMKNDYLEIINEDEFEKIIESFGTKRKQEDIPLAELTSYKRINQDSKKGDNMSKFNIPENKNDEILDLPYTMKSKIVKYEYQDKVLQKCKQSLITLSLEEVASVSPLVRKSLNDDFRLKKEIKVDTINSTEEDISNKNWKKKYLSVGS</sequence>
<accession>A0A1R1XI55</accession>
<proteinExistence type="predicted"/>
<dbReference type="AlphaFoldDB" id="A0A1R1XI55"/>
<name>A0A1R1XI55_9FUNG</name>
<dbReference type="Proteomes" id="UP000187429">
    <property type="component" value="Unassembled WGS sequence"/>
</dbReference>
<organism evidence="1 2">
    <name type="scientific">Smittium culicis</name>
    <dbReference type="NCBI Taxonomy" id="133412"/>
    <lineage>
        <taxon>Eukaryota</taxon>
        <taxon>Fungi</taxon>
        <taxon>Fungi incertae sedis</taxon>
        <taxon>Zoopagomycota</taxon>
        <taxon>Kickxellomycotina</taxon>
        <taxon>Harpellomycetes</taxon>
        <taxon>Harpellales</taxon>
        <taxon>Legeriomycetaceae</taxon>
        <taxon>Smittium</taxon>
    </lineage>
</organism>